<organism evidence="1 2">
    <name type="scientific">Pleurodeles waltl</name>
    <name type="common">Iberian ribbed newt</name>
    <dbReference type="NCBI Taxonomy" id="8319"/>
    <lineage>
        <taxon>Eukaryota</taxon>
        <taxon>Metazoa</taxon>
        <taxon>Chordata</taxon>
        <taxon>Craniata</taxon>
        <taxon>Vertebrata</taxon>
        <taxon>Euteleostomi</taxon>
        <taxon>Amphibia</taxon>
        <taxon>Batrachia</taxon>
        <taxon>Caudata</taxon>
        <taxon>Salamandroidea</taxon>
        <taxon>Salamandridae</taxon>
        <taxon>Pleurodelinae</taxon>
        <taxon>Pleurodeles</taxon>
    </lineage>
</organism>
<evidence type="ECO:0000313" key="1">
    <source>
        <dbReference type="EMBL" id="KAJ1172650.1"/>
    </source>
</evidence>
<gene>
    <name evidence="1" type="ORF">NDU88_004494</name>
</gene>
<dbReference type="EMBL" id="JANPWB010000007">
    <property type="protein sequence ID" value="KAJ1172650.1"/>
    <property type="molecule type" value="Genomic_DNA"/>
</dbReference>
<reference evidence="1" key="1">
    <citation type="journal article" date="2022" name="bioRxiv">
        <title>Sequencing and chromosome-scale assembly of the giantPleurodeles waltlgenome.</title>
        <authorList>
            <person name="Brown T."/>
            <person name="Elewa A."/>
            <person name="Iarovenko S."/>
            <person name="Subramanian E."/>
            <person name="Araus A.J."/>
            <person name="Petzold A."/>
            <person name="Susuki M."/>
            <person name="Suzuki K.-i.T."/>
            <person name="Hayashi T."/>
            <person name="Toyoda A."/>
            <person name="Oliveira C."/>
            <person name="Osipova E."/>
            <person name="Leigh N.D."/>
            <person name="Simon A."/>
            <person name="Yun M.H."/>
        </authorList>
    </citation>
    <scope>NUCLEOTIDE SEQUENCE</scope>
    <source>
        <strain evidence="1">20211129_DDA</strain>
        <tissue evidence="1">Liver</tissue>
    </source>
</reference>
<dbReference type="AlphaFoldDB" id="A0AAV7T8X9"/>
<evidence type="ECO:0000313" key="2">
    <source>
        <dbReference type="Proteomes" id="UP001066276"/>
    </source>
</evidence>
<comment type="caution">
    <text evidence="1">The sequence shown here is derived from an EMBL/GenBank/DDBJ whole genome shotgun (WGS) entry which is preliminary data.</text>
</comment>
<proteinExistence type="predicted"/>
<accession>A0AAV7T8X9</accession>
<name>A0AAV7T8X9_PLEWA</name>
<keyword evidence="2" id="KW-1185">Reference proteome</keyword>
<protein>
    <submittedName>
        <fullName evidence="1">Uncharacterized protein</fullName>
    </submittedName>
</protein>
<dbReference type="Proteomes" id="UP001066276">
    <property type="component" value="Chromosome 4_1"/>
</dbReference>
<sequence length="67" mass="6976">MVISAGDPFEGTGVRGGGIRIGGDARGVRIEGCAAAVFYWGNCDRASTGEKQTIKGGRFPEDSEDLL</sequence>